<gene>
    <name evidence="2" type="ORF">GHC21_12740</name>
</gene>
<accession>A0ABX6DSV7</accession>
<sequence>MTPGGPVKEKSFNMKHRREDFQILFCDIHEALLAQSQTVSLSALRTNIEILHHLGRHFGLPHHFLTVPVQGKPGKLIDELLRFQTESNTHYRYVADPFLTPDFESRLRVNVRRTLIICGFSAEVGVYFTAISAVHSGFRVIIPVDCIGSRSLRTESVALRQLESAGVEIISLSTLAALMEPDFSTEAGQFVLKQMSCIKS</sequence>
<keyword evidence="3" id="KW-1185">Reference proteome</keyword>
<evidence type="ECO:0000313" key="2">
    <source>
        <dbReference type="EMBL" id="QGH30487.1"/>
    </source>
</evidence>
<evidence type="ECO:0000259" key="1">
    <source>
        <dbReference type="Pfam" id="PF00857"/>
    </source>
</evidence>
<dbReference type="Proteomes" id="UP000344450">
    <property type="component" value="Chromosome"/>
</dbReference>
<dbReference type="PANTHER" id="PTHR43559:SF3">
    <property type="entry name" value="HYDROLASE YCAC-RELATED"/>
    <property type="match status" value="1"/>
</dbReference>
<proteinExistence type="predicted"/>
<protein>
    <submittedName>
        <fullName evidence="2">Isochorismatase family protein</fullName>
    </submittedName>
</protein>
<dbReference type="Pfam" id="PF00857">
    <property type="entry name" value="Isochorismatase"/>
    <property type="match status" value="1"/>
</dbReference>
<dbReference type="InterPro" id="IPR053152">
    <property type="entry name" value="Hydrolase_YcaC-like"/>
</dbReference>
<dbReference type="SUPFAM" id="SSF52499">
    <property type="entry name" value="Isochorismatase-like hydrolases"/>
    <property type="match status" value="1"/>
</dbReference>
<dbReference type="InterPro" id="IPR000868">
    <property type="entry name" value="Isochorismatase-like_dom"/>
</dbReference>
<dbReference type="Gene3D" id="3.40.50.850">
    <property type="entry name" value="Isochorismatase-like"/>
    <property type="match status" value="1"/>
</dbReference>
<feature type="domain" description="Isochorismatase-like" evidence="1">
    <location>
        <begin position="62"/>
        <end position="172"/>
    </location>
</feature>
<organism evidence="2 3">
    <name type="scientific">Kluyvera intermedia</name>
    <name type="common">Enterobacter intermedius</name>
    <dbReference type="NCBI Taxonomy" id="61648"/>
    <lineage>
        <taxon>Bacteria</taxon>
        <taxon>Pseudomonadati</taxon>
        <taxon>Pseudomonadota</taxon>
        <taxon>Gammaproteobacteria</taxon>
        <taxon>Enterobacterales</taxon>
        <taxon>Enterobacteriaceae</taxon>
        <taxon>Kluyvera</taxon>
    </lineage>
</organism>
<reference evidence="2 3" key="1">
    <citation type="submission" date="2019-10" db="EMBL/GenBank/DDBJ databases">
        <title>Complete genome sequencing of drug resistant plasmids in Kluyvera intermedia.</title>
        <authorList>
            <person name="Ke C."/>
            <person name="Jian S."/>
        </authorList>
    </citation>
    <scope>NUCLEOTIDE SEQUENCE [LARGE SCALE GENOMIC DNA]</scope>
    <source>
        <strain evidence="2 3">N2-1</strain>
    </source>
</reference>
<dbReference type="InterPro" id="IPR036380">
    <property type="entry name" value="Isochorismatase-like_sf"/>
</dbReference>
<dbReference type="PANTHER" id="PTHR43559">
    <property type="entry name" value="HYDROLASE YCAC-RELATED"/>
    <property type="match status" value="1"/>
</dbReference>
<evidence type="ECO:0000313" key="3">
    <source>
        <dbReference type="Proteomes" id="UP000344450"/>
    </source>
</evidence>
<name>A0ABX6DSV7_KLUIN</name>
<dbReference type="EMBL" id="CP045845">
    <property type="protein sequence ID" value="QGH30487.1"/>
    <property type="molecule type" value="Genomic_DNA"/>
</dbReference>